<name>A0A1X2ELW0_9MYCO</name>
<evidence type="ECO:0000313" key="3">
    <source>
        <dbReference type="Proteomes" id="UP000193090"/>
    </source>
</evidence>
<proteinExistence type="predicted"/>
<dbReference type="Proteomes" id="UP000193090">
    <property type="component" value="Unassembled WGS sequence"/>
</dbReference>
<dbReference type="RefSeq" id="WP_085109435.1">
    <property type="nucleotide sequence ID" value="NZ_JACKSN010000203.1"/>
</dbReference>
<evidence type="ECO:0000259" key="1">
    <source>
        <dbReference type="Pfam" id="PF13577"/>
    </source>
</evidence>
<gene>
    <name evidence="2" type="ORF">AWC30_07095</name>
</gene>
<reference evidence="2 3" key="1">
    <citation type="submission" date="2016-01" db="EMBL/GenBank/DDBJ databases">
        <title>The new phylogeny of the genus Mycobacterium.</title>
        <authorList>
            <person name="Tarcisio F."/>
            <person name="Conor M."/>
            <person name="Antonella G."/>
            <person name="Elisabetta G."/>
            <person name="Giulia F.S."/>
            <person name="Sara T."/>
            <person name="Anna F."/>
            <person name="Clotilde B."/>
            <person name="Roberto B."/>
            <person name="Veronica D.S."/>
            <person name="Fabio R."/>
            <person name="Monica P."/>
            <person name="Olivier J."/>
            <person name="Enrico T."/>
            <person name="Nicola S."/>
        </authorList>
    </citation>
    <scope>NUCLEOTIDE SEQUENCE [LARGE SCALE GENOMIC DNA]</scope>
    <source>
        <strain evidence="2 3">DSM 44153</strain>
    </source>
</reference>
<protein>
    <submittedName>
        <fullName evidence="2">Bile acid 7-alpha dehydratase</fullName>
    </submittedName>
</protein>
<dbReference type="OrthoDB" id="1492465at2"/>
<evidence type="ECO:0000313" key="2">
    <source>
        <dbReference type="EMBL" id="ORX06162.1"/>
    </source>
</evidence>
<dbReference type="AlphaFoldDB" id="A0A1X2ELW0"/>
<organism evidence="2 3">
    <name type="scientific">Mycolicibacillus trivialis</name>
    <dbReference type="NCBI Taxonomy" id="1798"/>
    <lineage>
        <taxon>Bacteria</taxon>
        <taxon>Bacillati</taxon>
        <taxon>Actinomycetota</taxon>
        <taxon>Actinomycetes</taxon>
        <taxon>Mycobacteriales</taxon>
        <taxon>Mycobacteriaceae</taxon>
        <taxon>Mycolicibacillus</taxon>
    </lineage>
</organism>
<dbReference type="EMBL" id="LQPZ01000016">
    <property type="protein sequence ID" value="ORX06162.1"/>
    <property type="molecule type" value="Genomic_DNA"/>
</dbReference>
<feature type="domain" description="SnoaL-like" evidence="1">
    <location>
        <begin position="14"/>
        <end position="142"/>
    </location>
</feature>
<keyword evidence="3" id="KW-1185">Reference proteome</keyword>
<comment type="caution">
    <text evidence="2">The sequence shown here is derived from an EMBL/GenBank/DDBJ whole genome shotgun (WGS) entry which is preliminary data.</text>
</comment>
<dbReference type="Gene3D" id="3.10.450.50">
    <property type="match status" value="1"/>
</dbReference>
<dbReference type="InterPro" id="IPR032710">
    <property type="entry name" value="NTF2-like_dom_sf"/>
</dbReference>
<dbReference type="SUPFAM" id="SSF54427">
    <property type="entry name" value="NTF2-like"/>
    <property type="match status" value="1"/>
</dbReference>
<dbReference type="Pfam" id="PF13577">
    <property type="entry name" value="SnoaL_4"/>
    <property type="match status" value="1"/>
</dbReference>
<dbReference type="STRING" id="1798.AWC30_07095"/>
<accession>A0A1X2ELW0</accession>
<dbReference type="InterPro" id="IPR037401">
    <property type="entry name" value="SnoaL-like"/>
</dbReference>
<sequence>MASSSPTVEARLAALEHRAAIADLKHRYFRAADAKDPEALRACFATAGARIDYGPLGRFDDIDELVEVFRKVALHRVDGKAVVLDMHHGMHPQITLTGADRATGRWTLRYRRINLVERTELVLTGDYDDDYLLEGDGWKIAASRFRPLWSLTRPLGDDVTVTEGR</sequence>